<dbReference type="InterPro" id="IPR000719">
    <property type="entry name" value="Prot_kinase_dom"/>
</dbReference>
<evidence type="ECO:0000256" key="3">
    <source>
        <dbReference type="ARBA" id="ARBA00022741"/>
    </source>
</evidence>
<comment type="similarity">
    <text evidence="6">Belongs to the protein kinase superfamily. STE Ser/Thr protein kinase family. MAP kinase kinase subfamily.</text>
</comment>
<dbReference type="GO" id="GO:0005524">
    <property type="term" value="F:ATP binding"/>
    <property type="evidence" value="ECO:0007669"/>
    <property type="project" value="UniProtKB-UniRule"/>
</dbReference>
<evidence type="ECO:0000256" key="5">
    <source>
        <dbReference type="ARBA" id="ARBA00022840"/>
    </source>
</evidence>
<keyword evidence="2" id="KW-0808">Transferase</keyword>
<evidence type="ECO:0000313" key="13">
    <source>
        <dbReference type="EMBL" id="CAE0293914.1"/>
    </source>
</evidence>
<evidence type="ECO:0000256" key="8">
    <source>
        <dbReference type="ARBA" id="ARBA00049014"/>
    </source>
</evidence>
<name>A0A7S3HFG8_9STRA</name>
<keyword evidence="1" id="KW-0723">Serine/threonine-protein kinase</keyword>
<sequence>MSQRSNVRRTLSIDTKGQDPYEESYIANGDVFIKDNVAINASGIAIRNNPKKFSLKYEELRVGEMIGRGSSSIVLNGVHGPTNTPVALKIINLFDRSKREQLIREIVTLYDAQCPNLITFYGAFYREGSITIALEYMDGGSLANVLAQVGPIPERVLANMAFQILWGLAYLKHDKRVHRDLKPSNLLINSRGEVKVTDFGVSAELQNSIAMCGTFVGTFKYMSPERIRNLPYSYASDIWSLGLVLMECATGRYPFHEHNNCIEVAQTILDAEIPDLPKGFSIEFCDFLKQCLHKNPDARLPAEVLLGSPWLLQYGATSPELATEHVYNWIRRITEGDA</sequence>
<dbReference type="AlphaFoldDB" id="A0A7S3HFG8"/>
<evidence type="ECO:0000256" key="11">
    <source>
        <dbReference type="PROSITE-ProRule" id="PRU10141"/>
    </source>
</evidence>
<dbReference type="PROSITE" id="PS00107">
    <property type="entry name" value="PROTEIN_KINASE_ATP"/>
    <property type="match status" value="1"/>
</dbReference>
<evidence type="ECO:0000259" key="12">
    <source>
        <dbReference type="PROSITE" id="PS50011"/>
    </source>
</evidence>
<evidence type="ECO:0000256" key="7">
    <source>
        <dbReference type="ARBA" id="ARBA00038999"/>
    </source>
</evidence>
<evidence type="ECO:0000256" key="10">
    <source>
        <dbReference type="ARBA" id="ARBA00051693"/>
    </source>
</evidence>
<reference evidence="13" key="1">
    <citation type="submission" date="2021-01" db="EMBL/GenBank/DDBJ databases">
        <authorList>
            <person name="Corre E."/>
            <person name="Pelletier E."/>
            <person name="Niang G."/>
            <person name="Scheremetjew M."/>
            <person name="Finn R."/>
            <person name="Kale V."/>
            <person name="Holt S."/>
            <person name="Cochrane G."/>
            <person name="Meng A."/>
            <person name="Brown T."/>
            <person name="Cohen L."/>
        </authorList>
    </citation>
    <scope>NUCLEOTIDE SEQUENCE</scope>
    <source>
        <strain evidence="13">CCAP 955/1</strain>
    </source>
</reference>
<dbReference type="SMART" id="SM00220">
    <property type="entry name" value="S_TKc"/>
    <property type="match status" value="1"/>
</dbReference>
<feature type="domain" description="Protein kinase" evidence="12">
    <location>
        <begin position="60"/>
        <end position="311"/>
    </location>
</feature>
<dbReference type="InterPro" id="IPR017441">
    <property type="entry name" value="Protein_kinase_ATP_BS"/>
</dbReference>
<evidence type="ECO:0000256" key="9">
    <source>
        <dbReference type="ARBA" id="ARBA00049299"/>
    </source>
</evidence>
<evidence type="ECO:0000256" key="4">
    <source>
        <dbReference type="ARBA" id="ARBA00022777"/>
    </source>
</evidence>
<dbReference type="PROSITE" id="PS50011">
    <property type="entry name" value="PROTEIN_KINASE_DOM"/>
    <property type="match status" value="1"/>
</dbReference>
<dbReference type="PANTHER" id="PTHR48013">
    <property type="entry name" value="DUAL SPECIFICITY MITOGEN-ACTIVATED PROTEIN KINASE KINASE 5-RELATED"/>
    <property type="match status" value="1"/>
</dbReference>
<organism evidence="13">
    <name type="scientific">Spumella elongata</name>
    <dbReference type="NCBI Taxonomy" id="89044"/>
    <lineage>
        <taxon>Eukaryota</taxon>
        <taxon>Sar</taxon>
        <taxon>Stramenopiles</taxon>
        <taxon>Ochrophyta</taxon>
        <taxon>Chrysophyceae</taxon>
        <taxon>Chromulinales</taxon>
        <taxon>Chromulinaceae</taxon>
        <taxon>Spumella</taxon>
    </lineage>
</organism>
<comment type="catalytic activity">
    <reaction evidence="9">
        <text>L-threonyl-[protein] + ATP = O-phospho-L-threonyl-[protein] + ADP + H(+)</text>
        <dbReference type="Rhea" id="RHEA:46608"/>
        <dbReference type="Rhea" id="RHEA-COMP:11060"/>
        <dbReference type="Rhea" id="RHEA-COMP:11605"/>
        <dbReference type="ChEBI" id="CHEBI:15378"/>
        <dbReference type="ChEBI" id="CHEBI:30013"/>
        <dbReference type="ChEBI" id="CHEBI:30616"/>
        <dbReference type="ChEBI" id="CHEBI:61977"/>
        <dbReference type="ChEBI" id="CHEBI:456216"/>
        <dbReference type="EC" id="2.7.12.2"/>
    </reaction>
</comment>
<dbReference type="PANTHER" id="PTHR48013:SF9">
    <property type="entry name" value="DUAL SPECIFICITY MITOGEN-ACTIVATED PROTEIN KINASE KINASE 5"/>
    <property type="match status" value="1"/>
</dbReference>
<dbReference type="EMBL" id="HBIC01044434">
    <property type="protein sequence ID" value="CAE0293914.1"/>
    <property type="molecule type" value="Transcribed_RNA"/>
</dbReference>
<dbReference type="SUPFAM" id="SSF56112">
    <property type="entry name" value="Protein kinase-like (PK-like)"/>
    <property type="match status" value="1"/>
</dbReference>
<dbReference type="FunFam" id="1.10.510.10:FF:000432">
    <property type="entry name" value="mitogen-activated protein kinase kinase 3"/>
    <property type="match status" value="1"/>
</dbReference>
<dbReference type="EC" id="2.7.12.2" evidence="7"/>
<dbReference type="Pfam" id="PF00069">
    <property type="entry name" value="Pkinase"/>
    <property type="match status" value="1"/>
</dbReference>
<gene>
    <name evidence="13" type="ORF">SELO1098_LOCUS22766</name>
</gene>
<comment type="catalytic activity">
    <reaction evidence="10">
        <text>L-tyrosyl-[protein] + ATP = O-phospho-L-tyrosyl-[protein] + ADP + H(+)</text>
        <dbReference type="Rhea" id="RHEA:10596"/>
        <dbReference type="Rhea" id="RHEA-COMP:10136"/>
        <dbReference type="Rhea" id="RHEA-COMP:20101"/>
        <dbReference type="ChEBI" id="CHEBI:15378"/>
        <dbReference type="ChEBI" id="CHEBI:30616"/>
        <dbReference type="ChEBI" id="CHEBI:46858"/>
        <dbReference type="ChEBI" id="CHEBI:61978"/>
        <dbReference type="ChEBI" id="CHEBI:456216"/>
        <dbReference type="EC" id="2.7.12.2"/>
    </reaction>
</comment>
<keyword evidence="4" id="KW-0418">Kinase</keyword>
<comment type="catalytic activity">
    <reaction evidence="8">
        <text>L-seryl-[protein] + ATP = O-phospho-L-seryl-[protein] + ADP + H(+)</text>
        <dbReference type="Rhea" id="RHEA:17989"/>
        <dbReference type="Rhea" id="RHEA-COMP:9863"/>
        <dbReference type="Rhea" id="RHEA-COMP:11604"/>
        <dbReference type="ChEBI" id="CHEBI:15378"/>
        <dbReference type="ChEBI" id="CHEBI:29999"/>
        <dbReference type="ChEBI" id="CHEBI:30616"/>
        <dbReference type="ChEBI" id="CHEBI:83421"/>
        <dbReference type="ChEBI" id="CHEBI:456216"/>
        <dbReference type="EC" id="2.7.12.2"/>
    </reaction>
</comment>
<feature type="binding site" evidence="11">
    <location>
        <position position="89"/>
    </location>
    <ligand>
        <name>ATP</name>
        <dbReference type="ChEBI" id="CHEBI:30616"/>
    </ligand>
</feature>
<dbReference type="Gene3D" id="1.10.510.10">
    <property type="entry name" value="Transferase(Phosphotransferase) domain 1"/>
    <property type="match status" value="1"/>
</dbReference>
<accession>A0A7S3HFG8</accession>
<dbReference type="Gene3D" id="3.30.200.20">
    <property type="entry name" value="Phosphorylase Kinase, domain 1"/>
    <property type="match status" value="1"/>
</dbReference>
<evidence type="ECO:0000256" key="6">
    <source>
        <dbReference type="ARBA" id="ARBA00038035"/>
    </source>
</evidence>
<keyword evidence="3 11" id="KW-0547">Nucleotide-binding</keyword>
<protein>
    <recommendedName>
        <fullName evidence="7">mitogen-activated protein kinase kinase</fullName>
        <ecNumber evidence="7">2.7.12.2</ecNumber>
    </recommendedName>
</protein>
<evidence type="ECO:0000256" key="1">
    <source>
        <dbReference type="ARBA" id="ARBA00022527"/>
    </source>
</evidence>
<dbReference type="CDD" id="cd06623">
    <property type="entry name" value="PKc_MAPKK_plant_like"/>
    <property type="match status" value="1"/>
</dbReference>
<dbReference type="InterPro" id="IPR011009">
    <property type="entry name" value="Kinase-like_dom_sf"/>
</dbReference>
<keyword evidence="5 11" id="KW-0067">ATP-binding</keyword>
<proteinExistence type="inferred from homology"/>
<dbReference type="GO" id="GO:0004708">
    <property type="term" value="F:MAP kinase kinase activity"/>
    <property type="evidence" value="ECO:0007669"/>
    <property type="project" value="UniProtKB-EC"/>
</dbReference>
<dbReference type="GO" id="GO:0004674">
    <property type="term" value="F:protein serine/threonine kinase activity"/>
    <property type="evidence" value="ECO:0007669"/>
    <property type="project" value="UniProtKB-KW"/>
</dbReference>
<evidence type="ECO:0000256" key="2">
    <source>
        <dbReference type="ARBA" id="ARBA00022679"/>
    </source>
</evidence>